<keyword evidence="3 5" id="KW-1133">Transmembrane helix</keyword>
<keyword evidence="4 5" id="KW-0472">Membrane</keyword>
<comment type="similarity">
    <text evidence="5">Belongs to the 4-toluene sulfonate uptake permease (TSUP) (TC 2.A.102) family.</text>
</comment>
<reference evidence="6 7" key="1">
    <citation type="submission" date="2019-09" db="EMBL/GenBank/DDBJ databases">
        <title>Segnochrobactrum spirostomi gen. nov., sp. nov., isolated from the ciliate Spirostomum cf. yagiui and description of a novel family, Segnochrobactraceae fam. nov. within the order Rhizobiales of the class Alphaproteobacteria.</title>
        <authorList>
            <person name="Akter S."/>
            <person name="Shazib S.U.A."/>
            <person name="Shin M.K."/>
        </authorList>
    </citation>
    <scope>NUCLEOTIDE SEQUENCE [LARGE SCALE GENOMIC DNA]</scope>
    <source>
        <strain evidence="6 7">Sp-1</strain>
    </source>
</reference>
<evidence type="ECO:0000256" key="4">
    <source>
        <dbReference type="ARBA" id="ARBA00023136"/>
    </source>
</evidence>
<gene>
    <name evidence="6" type="ORF">F0357_01320</name>
</gene>
<dbReference type="PANTHER" id="PTHR43701">
    <property type="entry name" value="MEMBRANE TRANSPORTER PROTEIN MJ0441-RELATED"/>
    <property type="match status" value="1"/>
</dbReference>
<sequence length="266" mass="28297">MAGYDVDPHLLWLVPLLVAGGVACGLLNTLASSGSAVSLPLMILVFGMTDSVANATNRLPVLVGAVMATYTFAKRGQMDWKAARVLVPAAVIGCILGVRTERALSDPQIGILIDVAVAMALVLVLTKLKAILVKRDDTPPTVPWWGVLLVAAVGFWLGLIVLDGATYLLLVLMLCFRYDLPQANALKNLLIAVTAFLPVLRFAHDGKIDWFEGSLMAVGSIIGSYFGVMLSNAPGARTIAVRALIFVISLEIAQLVWRTAAPYVTG</sequence>
<dbReference type="InterPro" id="IPR051598">
    <property type="entry name" value="TSUP/Inactive_protease-like"/>
</dbReference>
<comment type="caution">
    <text evidence="6">The sequence shown here is derived from an EMBL/GenBank/DDBJ whole genome shotgun (WGS) entry which is preliminary data.</text>
</comment>
<evidence type="ECO:0000256" key="5">
    <source>
        <dbReference type="RuleBase" id="RU363041"/>
    </source>
</evidence>
<keyword evidence="2 5" id="KW-0812">Transmembrane</keyword>
<feature type="transmembrane region" description="Helical" evidence="5">
    <location>
        <begin position="12"/>
        <end position="31"/>
    </location>
</feature>
<feature type="transmembrane region" description="Helical" evidence="5">
    <location>
        <begin position="111"/>
        <end position="132"/>
    </location>
</feature>
<comment type="subcellular location">
    <subcellularLocation>
        <location evidence="5">Cell membrane</location>
        <topology evidence="5">Multi-pass membrane protein</topology>
    </subcellularLocation>
    <subcellularLocation>
        <location evidence="1">Membrane</location>
        <topology evidence="1">Multi-pass membrane protein</topology>
    </subcellularLocation>
</comment>
<proteinExistence type="inferred from homology"/>
<dbReference type="AlphaFoldDB" id="A0A6A7XY80"/>
<dbReference type="PANTHER" id="PTHR43701:SF2">
    <property type="entry name" value="MEMBRANE TRANSPORTER PROTEIN YJNA-RELATED"/>
    <property type="match status" value="1"/>
</dbReference>
<feature type="transmembrane region" description="Helical" evidence="5">
    <location>
        <begin position="144"/>
        <end position="173"/>
    </location>
</feature>
<dbReference type="InterPro" id="IPR002781">
    <property type="entry name" value="TM_pro_TauE-like"/>
</dbReference>
<feature type="transmembrane region" description="Helical" evidence="5">
    <location>
        <begin position="82"/>
        <end position="99"/>
    </location>
</feature>
<protein>
    <recommendedName>
        <fullName evidence="5">Probable membrane transporter protein</fullName>
    </recommendedName>
</protein>
<name>A0A6A7XY80_9HYPH</name>
<dbReference type="Proteomes" id="UP000332515">
    <property type="component" value="Unassembled WGS sequence"/>
</dbReference>
<evidence type="ECO:0000313" key="7">
    <source>
        <dbReference type="Proteomes" id="UP000332515"/>
    </source>
</evidence>
<feature type="transmembrane region" description="Helical" evidence="5">
    <location>
        <begin position="210"/>
        <end position="228"/>
    </location>
</feature>
<organism evidence="6 7">
    <name type="scientific">Segnochrobactrum spirostomi</name>
    <dbReference type="NCBI Taxonomy" id="2608987"/>
    <lineage>
        <taxon>Bacteria</taxon>
        <taxon>Pseudomonadati</taxon>
        <taxon>Pseudomonadota</taxon>
        <taxon>Alphaproteobacteria</taxon>
        <taxon>Hyphomicrobiales</taxon>
        <taxon>Segnochrobactraceae</taxon>
        <taxon>Segnochrobactrum</taxon>
    </lineage>
</organism>
<dbReference type="GO" id="GO:0005886">
    <property type="term" value="C:plasma membrane"/>
    <property type="evidence" value="ECO:0007669"/>
    <property type="project" value="UniProtKB-SubCell"/>
</dbReference>
<evidence type="ECO:0000256" key="1">
    <source>
        <dbReference type="ARBA" id="ARBA00004141"/>
    </source>
</evidence>
<evidence type="ECO:0000313" key="6">
    <source>
        <dbReference type="EMBL" id="MQT11333.1"/>
    </source>
</evidence>
<evidence type="ECO:0000256" key="3">
    <source>
        <dbReference type="ARBA" id="ARBA00022989"/>
    </source>
</evidence>
<dbReference type="Pfam" id="PF01925">
    <property type="entry name" value="TauE"/>
    <property type="match status" value="1"/>
</dbReference>
<keyword evidence="5" id="KW-1003">Cell membrane</keyword>
<feature type="transmembrane region" description="Helical" evidence="5">
    <location>
        <begin position="240"/>
        <end position="257"/>
    </location>
</feature>
<dbReference type="EMBL" id="VWNA01000001">
    <property type="protein sequence ID" value="MQT11333.1"/>
    <property type="molecule type" value="Genomic_DNA"/>
</dbReference>
<accession>A0A6A7XY80</accession>
<keyword evidence="7" id="KW-1185">Reference proteome</keyword>
<evidence type="ECO:0000256" key="2">
    <source>
        <dbReference type="ARBA" id="ARBA00022692"/>
    </source>
</evidence>